<name>S9U6A8_9TRYP</name>
<sequence>MVYTRWKCDRLPVFQLKLFLQEYPIQAGLGLLSMAFLLKHATYCSEETERKSGWWVGYPYWRDPIARRNETRYKALINNNDVDVTDPKWTGCSKEQLNRLRNII</sequence>
<evidence type="ECO:0000313" key="3">
    <source>
        <dbReference type="Proteomes" id="UP000015354"/>
    </source>
</evidence>
<dbReference type="Proteomes" id="UP000015354">
    <property type="component" value="Unassembled WGS sequence"/>
</dbReference>
<dbReference type="EMBL" id="ATMH01007247">
    <property type="protein sequence ID" value="EPY24304.1"/>
    <property type="molecule type" value="Genomic_DNA"/>
</dbReference>
<keyword evidence="3" id="KW-1185">Reference proteome</keyword>
<accession>S9U6A8</accession>
<reference evidence="1" key="2">
    <citation type="submission" date="2013-03" db="EMBL/GenBank/DDBJ databases">
        <authorList>
            <person name="Motta M.C.M."/>
            <person name="Martins A.C.A."/>
            <person name="Preta C.M.C.C."/>
            <person name="Silva R."/>
            <person name="de Souza S.S."/>
            <person name="Klein C.C."/>
            <person name="de Almeida L.G.P."/>
            <person name="Cunha O.L."/>
            <person name="Colabardini A.C."/>
            <person name="Lima B.A."/>
            <person name="Machado C.R."/>
            <person name="Soares C.M.A."/>
            <person name="de Menezes C.B.A."/>
            <person name="Bartolomeu D.C."/>
            <person name="Grisard E.C."/>
            <person name="Fantinatti-Garboggini F."/>
            <person name="Rodrigues-Luiz G.F."/>
            <person name="Wagner G."/>
            <person name="Goldman G.H."/>
            <person name="Fietto J.L.R."/>
            <person name="Ciapina L.P."/>
            <person name="Brocchi M."/>
            <person name="Elias M.C."/>
            <person name="Goldman M.H.S."/>
            <person name="Sagot M.-F."/>
            <person name="Pereira M."/>
            <person name="Stoco P.H."/>
            <person name="Teixeira S.M.R."/>
            <person name="de Mendonca-Neto R.P."/>
            <person name="Maciel T.E.F."/>
            <person name="Mendes T.A.O."/>
            <person name="Urmenyi T.P."/>
            <person name="Teixeira M.M.G."/>
            <person name="de Camargo E.F.P."/>
            <person name="de Sousa W."/>
            <person name="Schenkman S."/>
            <person name="de Vasconcelos A.T.R."/>
        </authorList>
    </citation>
    <scope>NUCLEOTIDE SEQUENCE</scope>
</reference>
<comment type="caution">
    <text evidence="1">The sequence shown here is derived from an EMBL/GenBank/DDBJ whole genome shotgun (WGS) entry which is preliminary data.</text>
</comment>
<evidence type="ECO:0000313" key="2">
    <source>
        <dbReference type="EMBL" id="EPY31919.1"/>
    </source>
</evidence>
<protein>
    <submittedName>
        <fullName evidence="1">Uncharacterized protein</fullName>
    </submittedName>
</protein>
<evidence type="ECO:0000313" key="1">
    <source>
        <dbReference type="EMBL" id="EPY24304.1"/>
    </source>
</evidence>
<gene>
    <name evidence="2" type="ORF">STCU_03104</name>
    <name evidence="1" type="ORF">STCU_07247</name>
</gene>
<proteinExistence type="predicted"/>
<dbReference type="AlphaFoldDB" id="S9U6A8"/>
<reference evidence="1 3" key="1">
    <citation type="journal article" date="2013" name="PLoS ONE">
        <title>Predicting the Proteins of Angomonas deanei, Strigomonas culicis and Their Respective Endosymbionts Reveals New Aspects of the Trypanosomatidae Family.</title>
        <authorList>
            <person name="Motta M.C."/>
            <person name="Martins A.C."/>
            <person name="de Souza S.S."/>
            <person name="Catta-Preta C.M."/>
            <person name="Silva R."/>
            <person name="Klein C.C."/>
            <person name="de Almeida L.G."/>
            <person name="de Lima Cunha O."/>
            <person name="Ciapina L.P."/>
            <person name="Brocchi M."/>
            <person name="Colabardini A.C."/>
            <person name="de Araujo Lima B."/>
            <person name="Machado C.R."/>
            <person name="de Almeida Soares C.M."/>
            <person name="Probst C.M."/>
            <person name="de Menezes C.B."/>
            <person name="Thompson C.E."/>
            <person name="Bartholomeu D.C."/>
            <person name="Gradia D.F."/>
            <person name="Pavoni D.P."/>
            <person name="Grisard E.C."/>
            <person name="Fantinatti-Garboggini F."/>
            <person name="Marchini F.K."/>
            <person name="Rodrigues-Luiz G.F."/>
            <person name="Wagner G."/>
            <person name="Goldman G.H."/>
            <person name="Fietto J.L."/>
            <person name="Elias M.C."/>
            <person name="Goldman M.H."/>
            <person name="Sagot M.F."/>
            <person name="Pereira M."/>
            <person name="Stoco P.H."/>
            <person name="de Mendonca-Neto R.P."/>
            <person name="Teixeira S.M."/>
            <person name="Maciel T.E."/>
            <person name="de Oliveira Mendes T.A."/>
            <person name="Urmenyi T.P."/>
            <person name="de Souza W."/>
            <person name="Schenkman S."/>
            <person name="de Vasconcelos A.T."/>
        </authorList>
    </citation>
    <scope>NUCLEOTIDE SEQUENCE [LARGE SCALE GENOMIC DNA]</scope>
</reference>
<organism evidence="1 3">
    <name type="scientific">Strigomonas culicis</name>
    <dbReference type="NCBI Taxonomy" id="28005"/>
    <lineage>
        <taxon>Eukaryota</taxon>
        <taxon>Discoba</taxon>
        <taxon>Euglenozoa</taxon>
        <taxon>Kinetoplastea</taxon>
        <taxon>Metakinetoplastina</taxon>
        <taxon>Trypanosomatida</taxon>
        <taxon>Trypanosomatidae</taxon>
        <taxon>Strigomonadinae</taxon>
        <taxon>Strigomonas</taxon>
    </lineage>
</organism>
<dbReference type="OrthoDB" id="268388at2759"/>
<dbReference type="EMBL" id="ATMH01003104">
    <property type="protein sequence ID" value="EPY31919.1"/>
    <property type="molecule type" value="Genomic_DNA"/>
</dbReference>